<keyword evidence="2" id="KW-1133">Transmembrane helix</keyword>
<feature type="compositionally biased region" description="Pro residues" evidence="1">
    <location>
        <begin position="406"/>
        <end position="416"/>
    </location>
</feature>
<reference evidence="4 5" key="1">
    <citation type="submission" date="2022-10" db="EMBL/GenBank/DDBJ databases">
        <authorList>
            <person name="Xie J."/>
            <person name="Shen N."/>
        </authorList>
    </citation>
    <scope>NUCLEOTIDE SEQUENCE [LARGE SCALE GENOMIC DNA]</scope>
    <source>
        <strain evidence="4 5">YIM65594</strain>
    </source>
</reference>
<feature type="compositionally biased region" description="Low complexity" evidence="1">
    <location>
        <begin position="460"/>
        <end position="473"/>
    </location>
</feature>
<dbReference type="Proteomes" id="UP001354931">
    <property type="component" value="Unassembled WGS sequence"/>
</dbReference>
<evidence type="ECO:0000256" key="2">
    <source>
        <dbReference type="SAM" id="Phobius"/>
    </source>
</evidence>
<feature type="signal peptide" evidence="3">
    <location>
        <begin position="1"/>
        <end position="18"/>
    </location>
</feature>
<feature type="compositionally biased region" description="Pro residues" evidence="1">
    <location>
        <begin position="540"/>
        <end position="549"/>
    </location>
</feature>
<feature type="transmembrane region" description="Helical" evidence="2">
    <location>
        <begin position="333"/>
        <end position="352"/>
    </location>
</feature>
<evidence type="ECO:0000256" key="3">
    <source>
        <dbReference type="SAM" id="SignalP"/>
    </source>
</evidence>
<feature type="transmembrane region" description="Helical" evidence="2">
    <location>
        <begin position="260"/>
        <end position="280"/>
    </location>
</feature>
<organism evidence="4 5">
    <name type="scientific">Streptomyces endophyticus</name>
    <dbReference type="NCBI Taxonomy" id="714166"/>
    <lineage>
        <taxon>Bacteria</taxon>
        <taxon>Bacillati</taxon>
        <taxon>Actinomycetota</taxon>
        <taxon>Actinomycetes</taxon>
        <taxon>Kitasatosporales</taxon>
        <taxon>Streptomycetaceae</taxon>
        <taxon>Streptomyces</taxon>
    </lineage>
</organism>
<dbReference type="PANTHER" id="PTHR24216">
    <property type="entry name" value="PAXILLIN-RELATED"/>
    <property type="match status" value="1"/>
</dbReference>
<protein>
    <submittedName>
        <fullName evidence="4">Uncharacterized protein</fullName>
    </submittedName>
</protein>
<keyword evidence="3" id="KW-0732">Signal</keyword>
<feature type="compositionally biased region" description="Pro residues" evidence="1">
    <location>
        <begin position="557"/>
        <end position="569"/>
    </location>
</feature>
<name>A0ABU6F1Y9_9ACTN</name>
<feature type="transmembrane region" description="Helical" evidence="2">
    <location>
        <begin position="175"/>
        <end position="193"/>
    </location>
</feature>
<dbReference type="Pfam" id="PF19590">
    <property type="entry name" value="TrbL_3"/>
    <property type="match status" value="1"/>
</dbReference>
<comment type="caution">
    <text evidence="4">The sequence shown here is derived from an EMBL/GenBank/DDBJ whole genome shotgun (WGS) entry which is preliminary data.</text>
</comment>
<proteinExistence type="predicted"/>
<feature type="transmembrane region" description="Helical" evidence="2">
    <location>
        <begin position="142"/>
        <end position="163"/>
    </location>
</feature>
<feature type="region of interest" description="Disordered" evidence="1">
    <location>
        <begin position="388"/>
        <end position="624"/>
    </location>
</feature>
<feature type="transmembrane region" description="Helical" evidence="2">
    <location>
        <begin position="292"/>
        <end position="313"/>
    </location>
</feature>
<dbReference type="EMBL" id="JAOZYC010000088">
    <property type="protein sequence ID" value="MEB8338020.1"/>
    <property type="molecule type" value="Genomic_DNA"/>
</dbReference>
<keyword evidence="5" id="KW-1185">Reference proteome</keyword>
<feature type="compositionally biased region" description="Low complexity" evidence="1">
    <location>
        <begin position="524"/>
        <end position="536"/>
    </location>
</feature>
<dbReference type="InterPro" id="IPR045782">
    <property type="entry name" value="TrbL_3"/>
</dbReference>
<evidence type="ECO:0000313" key="5">
    <source>
        <dbReference type="Proteomes" id="UP001354931"/>
    </source>
</evidence>
<sequence>MLVTLALAVGTLLAPAQADPSPTPTSRPPSTSLPADPRSPAPSNTPSPCTSPHCIRTPTTNPGKPEPTAEPTPTEPSSQGISAPGGISGWIAKGITSALNSFFRGIVDAALNPLLDLLGRTLLTTPSPSSLPRLGELWANSWQIAIACYALLVTAAGVVVMTYESVQTRYSLKEVAPRIPLGFLAAGLSLFLAGKAVDLANALSVAVMGGGVDTGTAGAALQAYVFAGLNANTGSVFFVLIGFAIAGTLVVLLVGYVVRLALTVILIAGAPLALMCHALPQTEGVARWWWKAFGGVLAIQIVQSLVLITGLRLFLTSGGFAVFGGGRSGLVDLLVALALFYILFKVPFWVLGSLRGGHGRRSVVGGLVRGYLTYRTFGALRGLTGRAGGRGTGGGAGPSPFSGGPAGPPNSPPPSGISPAAALRRTREAARLSQPTPSSAIARGPQRAARLPSYGPPAPGARAQAGGSARADGGPPPLPTFRSPGEPAATDSRPDAWRRPSHPPGTPAFRAPVFPARGLPARQPPGAGSTPTGPGARRPVPWPSIPPSVRPMRANRPPAPATFRPPIPENPSGARPLPQRPGPPPPTAFRAPPSALRPTPTPTPASSHPRRRLPPPPHTGGENP</sequence>
<feature type="compositionally biased region" description="Pro residues" evidence="1">
    <location>
        <begin position="578"/>
        <end position="587"/>
    </location>
</feature>
<dbReference type="PANTHER" id="PTHR24216:SF65">
    <property type="entry name" value="PAXILLIN-LIKE PROTEIN 1"/>
    <property type="match status" value="1"/>
</dbReference>
<feature type="transmembrane region" description="Helical" evidence="2">
    <location>
        <begin position="199"/>
        <end position="224"/>
    </location>
</feature>
<keyword evidence="2" id="KW-0472">Membrane</keyword>
<keyword evidence="2" id="KW-0812">Transmembrane</keyword>
<dbReference type="RefSeq" id="WP_326015724.1">
    <property type="nucleotide sequence ID" value="NZ_JAOZYC010000088.1"/>
</dbReference>
<feature type="region of interest" description="Disordered" evidence="1">
    <location>
        <begin position="13"/>
        <end position="83"/>
    </location>
</feature>
<gene>
    <name evidence="4" type="ORF">OKJ99_10950</name>
</gene>
<feature type="compositionally biased region" description="Gly residues" evidence="1">
    <location>
        <begin position="388"/>
        <end position="397"/>
    </location>
</feature>
<evidence type="ECO:0000313" key="4">
    <source>
        <dbReference type="EMBL" id="MEB8338020.1"/>
    </source>
</evidence>
<feature type="compositionally biased region" description="Low complexity" evidence="1">
    <location>
        <begin position="588"/>
        <end position="598"/>
    </location>
</feature>
<evidence type="ECO:0000256" key="1">
    <source>
        <dbReference type="SAM" id="MobiDB-lite"/>
    </source>
</evidence>
<feature type="compositionally biased region" description="Pro residues" evidence="1">
    <location>
        <begin position="64"/>
        <end position="74"/>
    </location>
</feature>
<feature type="chain" id="PRO_5045490643" evidence="3">
    <location>
        <begin position="19"/>
        <end position="624"/>
    </location>
</feature>
<feature type="transmembrane region" description="Helical" evidence="2">
    <location>
        <begin position="236"/>
        <end position="254"/>
    </location>
</feature>
<accession>A0ABU6F1Y9</accession>